<comment type="similarity">
    <text evidence="2">Belongs to the RmuC family.</text>
</comment>
<sequence length="693" mass="79347">MDTVIFSGLLALMAFIAGAGLAMSRAKNQQGEQQAELKQSRLERERLTQQLDNAVEEQRQQEQALLDSRITCERTETEKQACIDNLARVEQAFTELSTKADALQVSEQTAKELSATAKESSEQLGQKLADTSERLKALQEKYDDVLNREQQAREAATKASETVEQMLMQKQEQQQAYQERVGDLNERVSGLQKEIGDNVNTHNLLGQQLSESREALNKAETRLEEQVASLENRKVWFDDALQEKEQRIATLETQIKDQASVRTHLEQQLSESRQVVKKIEAELDAQNKNAGHYKSWWEKSQQDLDAKHTEYSTLLEQHTRLTTELDQREQHFKEQFDQLELNRKTLKKEFEHLANEVLEKKGRNFKELNKESLQNLLNPIQAEMKGFRDKVEKIHERDSEQRIQLKTEMESLQKLNQDITEKADKLATALQGQKKTQGNWGELMLENVLDSSGLRLGVDYKREVSLKSEDGQQQRPDAIVYLPQNKHMVIDAKTSLVSYTEYVNAETDVVRQQALAAHAKAVSDRITELADRNYYKLPGLNSPEIVIMFVPIESAYVEALKYDDSLYQRAIEQNVLVATPTTLLTSLNIVRQLWRFEEQNKHTAELASRAERFYNKLNGFLTSMQAVGNQLDKAKDSYLKAFGQLYTGKGNLIKQASEFRDLGVSVRKELPDELVDRAHLELEHLPEKAAAES</sequence>
<evidence type="ECO:0000256" key="3">
    <source>
        <dbReference type="ARBA" id="ARBA00023054"/>
    </source>
</evidence>
<keyword evidence="4" id="KW-0233">DNA recombination</keyword>
<dbReference type="InterPro" id="IPR003798">
    <property type="entry name" value="DNA_recombination_RmuC"/>
</dbReference>
<dbReference type="EMBL" id="CP013251">
    <property type="protein sequence ID" value="AMO56240.1"/>
    <property type="molecule type" value="Genomic_DNA"/>
</dbReference>
<proteinExistence type="inferred from homology"/>
<accession>A0A142BBW4</accession>
<dbReference type="PATRIC" id="fig|570277.3.peg.2289"/>
<evidence type="ECO:0000313" key="7">
    <source>
        <dbReference type="Proteomes" id="UP000071065"/>
    </source>
</evidence>
<dbReference type="RefSeq" id="WP_236631940.1">
    <property type="nucleotide sequence ID" value="NZ_CP013251.1"/>
</dbReference>
<gene>
    <name evidence="6" type="primary">rmuC2</name>
    <name evidence="6" type="ORF">EZMO1_2126</name>
</gene>
<feature type="coiled-coil region" evidence="5">
    <location>
        <begin position="402"/>
        <end position="429"/>
    </location>
</feature>
<dbReference type="GO" id="GO:0006310">
    <property type="term" value="P:DNA recombination"/>
    <property type="evidence" value="ECO:0007669"/>
    <property type="project" value="UniProtKB-KW"/>
</dbReference>
<name>A0A142BBW4_9GAMM</name>
<dbReference type="PANTHER" id="PTHR30563:SF0">
    <property type="entry name" value="DNA RECOMBINATION PROTEIN RMUC"/>
    <property type="match status" value="1"/>
</dbReference>
<dbReference type="Proteomes" id="UP000071065">
    <property type="component" value="Chromosome"/>
</dbReference>
<feature type="coiled-coil region" evidence="5">
    <location>
        <begin position="329"/>
        <end position="356"/>
    </location>
</feature>
<evidence type="ECO:0000256" key="1">
    <source>
        <dbReference type="ARBA" id="ARBA00003416"/>
    </source>
</evidence>
<dbReference type="AlphaFoldDB" id="A0A142BBW4"/>
<feature type="coiled-coil region" evidence="5">
    <location>
        <begin position="23"/>
        <end position="289"/>
    </location>
</feature>
<evidence type="ECO:0000313" key="6">
    <source>
        <dbReference type="EMBL" id="AMO56240.1"/>
    </source>
</evidence>
<protein>
    <submittedName>
        <fullName evidence="6">DNA recombination protein RmuC</fullName>
    </submittedName>
</protein>
<evidence type="ECO:0000256" key="5">
    <source>
        <dbReference type="SAM" id="Coils"/>
    </source>
</evidence>
<evidence type="ECO:0000256" key="4">
    <source>
        <dbReference type="ARBA" id="ARBA00023172"/>
    </source>
</evidence>
<keyword evidence="3 5" id="KW-0175">Coiled coil</keyword>
<evidence type="ECO:0000256" key="2">
    <source>
        <dbReference type="ARBA" id="ARBA00009840"/>
    </source>
</evidence>
<dbReference type="Pfam" id="PF02646">
    <property type="entry name" value="RmuC"/>
    <property type="match status" value="1"/>
</dbReference>
<reference evidence="6 7" key="1">
    <citation type="journal article" date="2016" name="Front. Microbiol.">
        <title>Genomic Insight into the Host-Endosymbiont Relationship of Endozoicomonas montiporae CL-33(T) with its Coral Host.</title>
        <authorList>
            <person name="Ding J.-Y."/>
            <person name="Shiu J.-H."/>
            <person name="Chen W.-M."/>
            <person name="Chiang Y.-R."/>
            <person name="Tang S.-L."/>
        </authorList>
    </citation>
    <scope>NUCLEOTIDE SEQUENCE [LARGE SCALE GENOMIC DNA]</scope>
    <source>
        <strain evidence="6 7">CL-33</strain>
    </source>
</reference>
<dbReference type="KEGG" id="emp:EZMO1_2126"/>
<organism evidence="6 7">
    <name type="scientific">Endozoicomonas montiporae CL-33</name>
    <dbReference type="NCBI Taxonomy" id="570277"/>
    <lineage>
        <taxon>Bacteria</taxon>
        <taxon>Pseudomonadati</taxon>
        <taxon>Pseudomonadota</taxon>
        <taxon>Gammaproteobacteria</taxon>
        <taxon>Oceanospirillales</taxon>
        <taxon>Endozoicomonadaceae</taxon>
        <taxon>Endozoicomonas</taxon>
    </lineage>
</organism>
<dbReference type="PANTHER" id="PTHR30563">
    <property type="entry name" value="DNA RECOMBINATION PROTEIN RMUC"/>
    <property type="match status" value="1"/>
</dbReference>
<comment type="function">
    <text evidence="1">Involved in DNA recombination.</text>
</comment>